<dbReference type="Proteomes" id="UP000636956">
    <property type="component" value="Unassembled WGS sequence"/>
</dbReference>
<name>A0A917PJJ0_9MICO</name>
<keyword evidence="4" id="KW-1185">Reference proteome</keyword>
<protein>
    <recommendedName>
        <fullName evidence="5">YggT family protein</fullName>
    </recommendedName>
</protein>
<dbReference type="GO" id="GO:0016020">
    <property type="term" value="C:membrane"/>
    <property type="evidence" value="ECO:0007669"/>
    <property type="project" value="InterPro"/>
</dbReference>
<evidence type="ECO:0008006" key="5">
    <source>
        <dbReference type="Google" id="ProtNLM"/>
    </source>
</evidence>
<reference evidence="3" key="1">
    <citation type="journal article" date="2014" name="Int. J. Syst. Evol. Microbiol.">
        <title>Complete genome sequence of Corynebacterium casei LMG S-19264T (=DSM 44701T), isolated from a smear-ripened cheese.</title>
        <authorList>
            <consortium name="US DOE Joint Genome Institute (JGI-PGF)"/>
            <person name="Walter F."/>
            <person name="Albersmeier A."/>
            <person name="Kalinowski J."/>
            <person name="Ruckert C."/>
        </authorList>
    </citation>
    <scope>NUCLEOTIDE SEQUENCE</scope>
    <source>
        <strain evidence="3">CGMCC 1.8984</strain>
    </source>
</reference>
<keyword evidence="2" id="KW-0472">Membrane</keyword>
<feature type="transmembrane region" description="Helical" evidence="2">
    <location>
        <begin position="16"/>
        <end position="37"/>
    </location>
</feature>
<sequence length="165" mass="17878">MSRTTPDALPDIHVPWYLTVLRVFAWVLYVWVIVGIVALTLRVFLILFGANPEAGFAAFVLRVSQPYMQPFRDIFPPRPVGDTGYFDVSAMFAIIIYGLLAGLVAAGIAAIGRAVMRSERRQRDELARRVLAERAGSDAATGAAGTTAPPAEVQAPPPQAWPPTS</sequence>
<evidence type="ECO:0000313" key="3">
    <source>
        <dbReference type="EMBL" id="GGJ81842.1"/>
    </source>
</evidence>
<keyword evidence="2" id="KW-0812">Transmembrane</keyword>
<feature type="transmembrane region" description="Helical" evidence="2">
    <location>
        <begin position="44"/>
        <end position="64"/>
    </location>
</feature>
<evidence type="ECO:0000256" key="2">
    <source>
        <dbReference type="SAM" id="Phobius"/>
    </source>
</evidence>
<feature type="compositionally biased region" description="Pro residues" evidence="1">
    <location>
        <begin position="155"/>
        <end position="165"/>
    </location>
</feature>
<feature type="region of interest" description="Disordered" evidence="1">
    <location>
        <begin position="133"/>
        <end position="165"/>
    </location>
</feature>
<reference evidence="3" key="2">
    <citation type="submission" date="2020-09" db="EMBL/GenBank/DDBJ databases">
        <authorList>
            <person name="Sun Q."/>
            <person name="Zhou Y."/>
        </authorList>
    </citation>
    <scope>NUCLEOTIDE SEQUENCE</scope>
    <source>
        <strain evidence="3">CGMCC 1.8984</strain>
    </source>
</reference>
<evidence type="ECO:0000256" key="1">
    <source>
        <dbReference type="SAM" id="MobiDB-lite"/>
    </source>
</evidence>
<feature type="transmembrane region" description="Helical" evidence="2">
    <location>
        <begin position="84"/>
        <end position="111"/>
    </location>
</feature>
<feature type="compositionally biased region" description="Low complexity" evidence="1">
    <location>
        <begin position="139"/>
        <end position="154"/>
    </location>
</feature>
<dbReference type="AlphaFoldDB" id="A0A917PJJ0"/>
<dbReference type="EMBL" id="BMMD01000010">
    <property type="protein sequence ID" value="GGJ81842.1"/>
    <property type="molecule type" value="Genomic_DNA"/>
</dbReference>
<evidence type="ECO:0000313" key="4">
    <source>
        <dbReference type="Proteomes" id="UP000636956"/>
    </source>
</evidence>
<keyword evidence="2" id="KW-1133">Transmembrane helix</keyword>
<dbReference type="Pfam" id="PF02325">
    <property type="entry name" value="CCB3_YggT"/>
    <property type="match status" value="1"/>
</dbReference>
<organism evidence="3 4">
    <name type="scientific">Agromyces bauzanensis</name>
    <dbReference type="NCBI Taxonomy" id="1308924"/>
    <lineage>
        <taxon>Bacteria</taxon>
        <taxon>Bacillati</taxon>
        <taxon>Actinomycetota</taxon>
        <taxon>Actinomycetes</taxon>
        <taxon>Micrococcales</taxon>
        <taxon>Microbacteriaceae</taxon>
        <taxon>Agromyces</taxon>
    </lineage>
</organism>
<dbReference type="InterPro" id="IPR003425">
    <property type="entry name" value="CCB3/YggT"/>
</dbReference>
<accession>A0A917PJJ0</accession>
<dbReference type="RefSeq" id="WP_188743321.1">
    <property type="nucleotide sequence ID" value="NZ_BAABFW010000030.1"/>
</dbReference>
<gene>
    <name evidence="3" type="ORF">GCM10011372_20330</name>
</gene>
<proteinExistence type="predicted"/>
<comment type="caution">
    <text evidence="3">The sequence shown here is derived from an EMBL/GenBank/DDBJ whole genome shotgun (WGS) entry which is preliminary data.</text>
</comment>